<evidence type="ECO:0000256" key="1">
    <source>
        <dbReference type="ARBA" id="ARBA00009512"/>
    </source>
</evidence>
<keyword evidence="3" id="KW-0694">RNA-binding</keyword>
<protein>
    <recommendedName>
        <fullName evidence="2 3">Small ribosomal subunit protein bS6</fullName>
    </recommendedName>
</protein>
<name>A0A2M6W731_9BACT</name>
<dbReference type="GO" id="GO:0019843">
    <property type="term" value="F:rRNA binding"/>
    <property type="evidence" value="ECO:0007669"/>
    <property type="project" value="UniProtKB-UniRule"/>
</dbReference>
<evidence type="ECO:0000313" key="5">
    <source>
        <dbReference type="Proteomes" id="UP000231426"/>
    </source>
</evidence>
<evidence type="ECO:0000313" key="4">
    <source>
        <dbReference type="EMBL" id="PIT88590.1"/>
    </source>
</evidence>
<comment type="caution">
    <text evidence="4">The sequence shown here is derived from an EMBL/GenBank/DDBJ whole genome shotgun (WGS) entry which is preliminary data.</text>
</comment>
<dbReference type="AlphaFoldDB" id="A0A2M6W731"/>
<dbReference type="EMBL" id="PFBV01000003">
    <property type="protein sequence ID" value="PIT88590.1"/>
    <property type="molecule type" value="Genomic_DNA"/>
</dbReference>
<dbReference type="CDD" id="cd00473">
    <property type="entry name" value="bS6"/>
    <property type="match status" value="1"/>
</dbReference>
<comment type="function">
    <text evidence="3">Binds together with bS18 to 16S ribosomal RNA.</text>
</comment>
<dbReference type="GO" id="GO:1990904">
    <property type="term" value="C:ribonucleoprotein complex"/>
    <property type="evidence" value="ECO:0007669"/>
    <property type="project" value="UniProtKB-KW"/>
</dbReference>
<dbReference type="Pfam" id="PF01250">
    <property type="entry name" value="Ribosomal_S6"/>
    <property type="match status" value="1"/>
</dbReference>
<evidence type="ECO:0000256" key="2">
    <source>
        <dbReference type="ARBA" id="ARBA00035294"/>
    </source>
</evidence>
<dbReference type="InterPro" id="IPR014717">
    <property type="entry name" value="Transl_elong_EF1B/ribsomal_bS6"/>
</dbReference>
<organism evidence="4 5">
    <name type="scientific">Candidatus Magasanikbacteria bacterium CG10_big_fil_rev_8_21_14_0_10_36_32</name>
    <dbReference type="NCBI Taxonomy" id="1974646"/>
    <lineage>
        <taxon>Bacteria</taxon>
        <taxon>Candidatus Magasanikiibacteriota</taxon>
    </lineage>
</organism>
<evidence type="ECO:0000256" key="3">
    <source>
        <dbReference type="HAMAP-Rule" id="MF_00360"/>
    </source>
</evidence>
<dbReference type="InterPro" id="IPR000529">
    <property type="entry name" value="Ribosomal_bS6"/>
</dbReference>
<dbReference type="GO" id="GO:0003735">
    <property type="term" value="F:structural constituent of ribosome"/>
    <property type="evidence" value="ECO:0007669"/>
    <property type="project" value="InterPro"/>
</dbReference>
<dbReference type="InterPro" id="IPR035980">
    <property type="entry name" value="Ribosomal_bS6_sf"/>
</dbReference>
<gene>
    <name evidence="3 4" type="primary">rpsF</name>
    <name evidence="4" type="ORF">COU29_02320</name>
</gene>
<dbReference type="InterPro" id="IPR020814">
    <property type="entry name" value="Ribosomal_S6_plastid/chlpt"/>
</dbReference>
<dbReference type="HAMAP" id="MF_00360">
    <property type="entry name" value="Ribosomal_bS6"/>
    <property type="match status" value="1"/>
</dbReference>
<keyword evidence="3" id="KW-0687">Ribonucleoprotein</keyword>
<proteinExistence type="inferred from homology"/>
<keyword evidence="3 4" id="KW-0689">Ribosomal protein</keyword>
<dbReference type="GO" id="GO:0005840">
    <property type="term" value="C:ribosome"/>
    <property type="evidence" value="ECO:0007669"/>
    <property type="project" value="UniProtKB-KW"/>
</dbReference>
<dbReference type="GO" id="GO:0006412">
    <property type="term" value="P:translation"/>
    <property type="evidence" value="ECO:0007669"/>
    <property type="project" value="UniProtKB-UniRule"/>
</dbReference>
<comment type="similarity">
    <text evidence="1 3">Belongs to the bacterial ribosomal protein bS6 family.</text>
</comment>
<dbReference type="NCBIfam" id="TIGR00166">
    <property type="entry name" value="S6"/>
    <property type="match status" value="1"/>
</dbReference>
<sequence length="189" mass="21964">MKKYELLLILPGTFDEQEAKNKVEEIVNMLKEYAQDVEINSLGKNRLAYPIRQIRYGYFYTAIFNAEIDKLSVIYEKLNLMRELLRAMVTHFNTKAVGNQKITYFMEEGGITRRDDEERKPRVIMDRAVALEQVEEQVVVPTKEENTAQEVVVEEVKFPKVAANEKQVDLKEIDKKLDEILSDSSSLDI</sequence>
<dbReference type="Gene3D" id="3.30.70.60">
    <property type="match status" value="1"/>
</dbReference>
<reference evidence="5" key="1">
    <citation type="submission" date="2017-09" db="EMBL/GenBank/DDBJ databases">
        <title>Depth-based differentiation of microbial function through sediment-hosted aquifers and enrichment of novel symbionts in the deep terrestrial subsurface.</title>
        <authorList>
            <person name="Probst A.J."/>
            <person name="Ladd B."/>
            <person name="Jarett J.K."/>
            <person name="Geller-Mcgrath D.E."/>
            <person name="Sieber C.M.K."/>
            <person name="Emerson J.B."/>
            <person name="Anantharaman K."/>
            <person name="Thomas B.C."/>
            <person name="Malmstrom R."/>
            <person name="Stieglmeier M."/>
            <person name="Klingl A."/>
            <person name="Woyke T."/>
            <person name="Ryan C.M."/>
            <person name="Banfield J.F."/>
        </authorList>
    </citation>
    <scope>NUCLEOTIDE SEQUENCE [LARGE SCALE GENOMIC DNA]</scope>
</reference>
<dbReference type="Proteomes" id="UP000231426">
    <property type="component" value="Unassembled WGS sequence"/>
</dbReference>
<dbReference type="SUPFAM" id="SSF54995">
    <property type="entry name" value="Ribosomal protein S6"/>
    <property type="match status" value="1"/>
</dbReference>
<accession>A0A2M6W731</accession>
<keyword evidence="3" id="KW-0699">rRNA-binding</keyword>